<feature type="region of interest" description="Disordered" evidence="1">
    <location>
        <begin position="31"/>
        <end position="66"/>
    </location>
</feature>
<name>A0A974HUV2_XENLA</name>
<gene>
    <name evidence="2" type="ORF">XELAEV_18014155mg</name>
</gene>
<dbReference type="EMBL" id="CM004469">
    <property type="protein sequence ID" value="OCT91100.1"/>
    <property type="molecule type" value="Genomic_DNA"/>
</dbReference>
<dbReference type="AlphaFoldDB" id="A0A974HUV2"/>
<feature type="compositionally biased region" description="Polar residues" evidence="1">
    <location>
        <begin position="31"/>
        <end position="42"/>
    </location>
</feature>
<reference evidence="3" key="1">
    <citation type="journal article" date="2016" name="Nature">
        <title>Genome evolution in the allotetraploid frog Xenopus laevis.</title>
        <authorList>
            <person name="Session A.M."/>
            <person name="Uno Y."/>
            <person name="Kwon T."/>
            <person name="Chapman J.A."/>
            <person name="Toyoda A."/>
            <person name="Takahashi S."/>
            <person name="Fukui A."/>
            <person name="Hikosaka A."/>
            <person name="Suzuki A."/>
            <person name="Kondo M."/>
            <person name="van Heeringen S.J."/>
            <person name="Quigley I."/>
            <person name="Heinz S."/>
            <person name="Ogino H."/>
            <person name="Ochi H."/>
            <person name="Hellsten U."/>
            <person name="Lyons J.B."/>
            <person name="Simakov O."/>
            <person name="Putnam N."/>
            <person name="Stites J."/>
            <person name="Kuroki Y."/>
            <person name="Tanaka T."/>
            <person name="Michiue T."/>
            <person name="Watanabe M."/>
            <person name="Bogdanovic O."/>
            <person name="Lister R."/>
            <person name="Georgiou G."/>
            <person name="Paranjpe S.S."/>
            <person name="van Kruijsbergen I."/>
            <person name="Shu S."/>
            <person name="Carlson J."/>
            <person name="Kinoshita T."/>
            <person name="Ohta Y."/>
            <person name="Mawaribuchi S."/>
            <person name="Jenkins J."/>
            <person name="Grimwood J."/>
            <person name="Schmutz J."/>
            <person name="Mitros T."/>
            <person name="Mozaffari S.V."/>
            <person name="Suzuki Y."/>
            <person name="Haramoto Y."/>
            <person name="Yamamoto T.S."/>
            <person name="Takagi C."/>
            <person name="Heald R."/>
            <person name="Miller K."/>
            <person name="Haudenschild C."/>
            <person name="Kitzman J."/>
            <person name="Nakayama T."/>
            <person name="Izutsu Y."/>
            <person name="Robert J."/>
            <person name="Fortriede J."/>
            <person name="Burns K."/>
            <person name="Lotay V."/>
            <person name="Karimi K."/>
            <person name="Yasuoka Y."/>
            <person name="Dichmann D.S."/>
            <person name="Flajnik M.F."/>
            <person name="Houston D.W."/>
            <person name="Shendure J."/>
            <person name="DuPasquier L."/>
            <person name="Vize P.D."/>
            <person name="Zorn A.M."/>
            <person name="Ito M."/>
            <person name="Marcotte E.M."/>
            <person name="Wallingford J.B."/>
            <person name="Ito Y."/>
            <person name="Asashima M."/>
            <person name="Ueno N."/>
            <person name="Matsuda Y."/>
            <person name="Veenstra G.J."/>
            <person name="Fujiyama A."/>
            <person name="Harland R.M."/>
            <person name="Taira M."/>
            <person name="Rokhsar D.S."/>
        </authorList>
    </citation>
    <scope>NUCLEOTIDE SEQUENCE [LARGE SCALE GENOMIC DNA]</scope>
    <source>
        <strain evidence="3">J</strain>
    </source>
</reference>
<sequence>MESPSLFFRQCKKSPLYINNHVLKLETGQSSLSVTQKHQTGDTGLGGWGEEEEAFHSSHHHSHQHWTDLYECRTVSEQIK</sequence>
<protein>
    <submittedName>
        <fullName evidence="2">Uncharacterized protein</fullName>
    </submittedName>
</protein>
<dbReference type="Proteomes" id="UP000694892">
    <property type="component" value="Chromosome 2S"/>
</dbReference>
<evidence type="ECO:0000313" key="2">
    <source>
        <dbReference type="EMBL" id="OCT91100.1"/>
    </source>
</evidence>
<evidence type="ECO:0000256" key="1">
    <source>
        <dbReference type="SAM" id="MobiDB-lite"/>
    </source>
</evidence>
<organism evidence="2 3">
    <name type="scientific">Xenopus laevis</name>
    <name type="common">African clawed frog</name>
    <dbReference type="NCBI Taxonomy" id="8355"/>
    <lineage>
        <taxon>Eukaryota</taxon>
        <taxon>Metazoa</taxon>
        <taxon>Chordata</taxon>
        <taxon>Craniata</taxon>
        <taxon>Vertebrata</taxon>
        <taxon>Euteleostomi</taxon>
        <taxon>Amphibia</taxon>
        <taxon>Batrachia</taxon>
        <taxon>Anura</taxon>
        <taxon>Pipoidea</taxon>
        <taxon>Pipidae</taxon>
        <taxon>Xenopodinae</taxon>
        <taxon>Xenopus</taxon>
        <taxon>Xenopus</taxon>
    </lineage>
</organism>
<proteinExistence type="predicted"/>
<accession>A0A974HUV2</accession>
<evidence type="ECO:0000313" key="3">
    <source>
        <dbReference type="Proteomes" id="UP000694892"/>
    </source>
</evidence>